<accession>A0AAV8ZZ72</accession>
<organism evidence="2 3">
    <name type="scientific">Rhamnusium bicolor</name>
    <dbReference type="NCBI Taxonomy" id="1586634"/>
    <lineage>
        <taxon>Eukaryota</taxon>
        <taxon>Metazoa</taxon>
        <taxon>Ecdysozoa</taxon>
        <taxon>Arthropoda</taxon>
        <taxon>Hexapoda</taxon>
        <taxon>Insecta</taxon>
        <taxon>Pterygota</taxon>
        <taxon>Neoptera</taxon>
        <taxon>Endopterygota</taxon>
        <taxon>Coleoptera</taxon>
        <taxon>Polyphaga</taxon>
        <taxon>Cucujiformia</taxon>
        <taxon>Chrysomeloidea</taxon>
        <taxon>Cerambycidae</taxon>
        <taxon>Lepturinae</taxon>
        <taxon>Rhagiini</taxon>
        <taxon>Rhamnusium</taxon>
    </lineage>
</organism>
<evidence type="ECO:0000313" key="2">
    <source>
        <dbReference type="EMBL" id="KAJ8972608.1"/>
    </source>
</evidence>
<name>A0AAV8ZZ72_9CUCU</name>
<keyword evidence="3" id="KW-1185">Reference proteome</keyword>
<dbReference type="Proteomes" id="UP001162156">
    <property type="component" value="Unassembled WGS sequence"/>
</dbReference>
<feature type="compositionally biased region" description="Polar residues" evidence="1">
    <location>
        <begin position="51"/>
        <end position="64"/>
    </location>
</feature>
<evidence type="ECO:0000313" key="3">
    <source>
        <dbReference type="Proteomes" id="UP001162156"/>
    </source>
</evidence>
<evidence type="ECO:0000256" key="1">
    <source>
        <dbReference type="SAM" id="MobiDB-lite"/>
    </source>
</evidence>
<protein>
    <submittedName>
        <fullName evidence="2">Uncharacterized protein</fullName>
    </submittedName>
</protein>
<sequence>MISSFEYGKVFFNRLANQQLANKFYINNESSDTPYKVPNSNVNQFKDKEITNNSTNKSSQGEIL</sequence>
<dbReference type="EMBL" id="JANEYF010000034">
    <property type="protein sequence ID" value="KAJ8972608.1"/>
    <property type="molecule type" value="Genomic_DNA"/>
</dbReference>
<gene>
    <name evidence="2" type="ORF">NQ314_000099</name>
</gene>
<dbReference type="AlphaFoldDB" id="A0AAV8ZZ72"/>
<proteinExistence type="predicted"/>
<comment type="caution">
    <text evidence="2">The sequence shown here is derived from an EMBL/GenBank/DDBJ whole genome shotgun (WGS) entry which is preliminary data.</text>
</comment>
<feature type="region of interest" description="Disordered" evidence="1">
    <location>
        <begin position="32"/>
        <end position="64"/>
    </location>
</feature>
<feature type="compositionally biased region" description="Polar residues" evidence="1">
    <location>
        <begin position="32"/>
        <end position="44"/>
    </location>
</feature>
<reference evidence="2" key="1">
    <citation type="journal article" date="2023" name="Insect Mol. Biol.">
        <title>Genome sequencing provides insights into the evolution of gene families encoding plant cell wall-degrading enzymes in longhorned beetles.</title>
        <authorList>
            <person name="Shin N.R."/>
            <person name="Okamura Y."/>
            <person name="Kirsch R."/>
            <person name="Pauchet Y."/>
        </authorList>
    </citation>
    <scope>NUCLEOTIDE SEQUENCE</scope>
    <source>
        <strain evidence="2">RBIC_L_NR</strain>
    </source>
</reference>